<sequence length="97" mass="10068">MVSATPAMEVELGGGRHGKGQATGRNGSDGVVGVVVVLWQRRRCATWAWGRRRHLGRSASTRTRLATGRNGSDGVVGVVVVVGGGEEMGTADLKKIG</sequence>
<organism evidence="2 3">
    <name type="scientific">Rubus argutus</name>
    <name type="common">Southern blackberry</name>
    <dbReference type="NCBI Taxonomy" id="59490"/>
    <lineage>
        <taxon>Eukaryota</taxon>
        <taxon>Viridiplantae</taxon>
        <taxon>Streptophyta</taxon>
        <taxon>Embryophyta</taxon>
        <taxon>Tracheophyta</taxon>
        <taxon>Spermatophyta</taxon>
        <taxon>Magnoliopsida</taxon>
        <taxon>eudicotyledons</taxon>
        <taxon>Gunneridae</taxon>
        <taxon>Pentapetalae</taxon>
        <taxon>rosids</taxon>
        <taxon>fabids</taxon>
        <taxon>Rosales</taxon>
        <taxon>Rosaceae</taxon>
        <taxon>Rosoideae</taxon>
        <taxon>Rosoideae incertae sedis</taxon>
        <taxon>Rubus</taxon>
    </lineage>
</organism>
<proteinExistence type="predicted"/>
<evidence type="ECO:0000313" key="3">
    <source>
        <dbReference type="Proteomes" id="UP001457282"/>
    </source>
</evidence>
<dbReference type="AlphaFoldDB" id="A0AAW1Y1Y0"/>
<dbReference type="Proteomes" id="UP001457282">
    <property type="component" value="Unassembled WGS sequence"/>
</dbReference>
<name>A0AAW1Y1Y0_RUBAR</name>
<dbReference type="EMBL" id="JBEDUW010000002">
    <property type="protein sequence ID" value="KAK9943246.1"/>
    <property type="molecule type" value="Genomic_DNA"/>
</dbReference>
<accession>A0AAW1Y1Y0</accession>
<comment type="caution">
    <text evidence="2">The sequence shown here is derived from an EMBL/GenBank/DDBJ whole genome shotgun (WGS) entry which is preliminary data.</text>
</comment>
<keyword evidence="3" id="KW-1185">Reference proteome</keyword>
<reference evidence="2 3" key="1">
    <citation type="journal article" date="2023" name="G3 (Bethesda)">
        <title>A chromosome-length genome assembly and annotation of blackberry (Rubus argutus, cv. 'Hillquist').</title>
        <authorList>
            <person name="Bruna T."/>
            <person name="Aryal R."/>
            <person name="Dudchenko O."/>
            <person name="Sargent D.J."/>
            <person name="Mead D."/>
            <person name="Buti M."/>
            <person name="Cavallini A."/>
            <person name="Hytonen T."/>
            <person name="Andres J."/>
            <person name="Pham M."/>
            <person name="Weisz D."/>
            <person name="Mascagni F."/>
            <person name="Usai G."/>
            <person name="Natali L."/>
            <person name="Bassil N."/>
            <person name="Fernandez G.E."/>
            <person name="Lomsadze A."/>
            <person name="Armour M."/>
            <person name="Olukolu B."/>
            <person name="Poorten T."/>
            <person name="Britton C."/>
            <person name="Davik J."/>
            <person name="Ashrafi H."/>
            <person name="Aiden E.L."/>
            <person name="Borodovsky M."/>
            <person name="Worthington M."/>
        </authorList>
    </citation>
    <scope>NUCLEOTIDE SEQUENCE [LARGE SCALE GENOMIC DNA]</scope>
    <source>
        <strain evidence="2">PI 553951</strain>
    </source>
</reference>
<gene>
    <name evidence="2" type="ORF">M0R45_008860</name>
</gene>
<feature type="region of interest" description="Disordered" evidence="1">
    <location>
        <begin position="1"/>
        <end position="26"/>
    </location>
</feature>
<evidence type="ECO:0000256" key="1">
    <source>
        <dbReference type="SAM" id="MobiDB-lite"/>
    </source>
</evidence>
<evidence type="ECO:0000313" key="2">
    <source>
        <dbReference type="EMBL" id="KAK9943246.1"/>
    </source>
</evidence>
<protein>
    <submittedName>
        <fullName evidence="2">Uncharacterized protein</fullName>
    </submittedName>
</protein>